<dbReference type="CDD" id="cd18186">
    <property type="entry name" value="BTB_POZ_ZBTB_KLHL-like"/>
    <property type="match status" value="1"/>
</dbReference>
<dbReference type="PROSITE" id="PS50097">
    <property type="entry name" value="BTB"/>
    <property type="match status" value="1"/>
</dbReference>
<protein>
    <recommendedName>
        <fullName evidence="2">BTB domain-containing protein</fullName>
    </recommendedName>
</protein>
<dbReference type="EMBL" id="BTRK01000001">
    <property type="protein sequence ID" value="GMR31734.1"/>
    <property type="molecule type" value="Genomic_DNA"/>
</dbReference>
<evidence type="ECO:0000256" key="1">
    <source>
        <dbReference type="SAM" id="MobiDB-lite"/>
    </source>
</evidence>
<feature type="non-terminal residue" evidence="3">
    <location>
        <position position="1"/>
    </location>
</feature>
<reference evidence="4" key="1">
    <citation type="submission" date="2022-10" db="EMBL/GenBank/DDBJ databases">
        <title>Genome assembly of Pristionchus species.</title>
        <authorList>
            <person name="Yoshida K."/>
            <person name="Sommer R.J."/>
        </authorList>
    </citation>
    <scope>NUCLEOTIDE SEQUENCE [LARGE SCALE GENOMIC DNA]</scope>
    <source>
        <strain evidence="4">RS5460</strain>
    </source>
</reference>
<evidence type="ECO:0000313" key="3">
    <source>
        <dbReference type="EMBL" id="GMR31734.1"/>
    </source>
</evidence>
<dbReference type="InterPro" id="IPR008974">
    <property type="entry name" value="TRAF-like"/>
</dbReference>
<dbReference type="Gene3D" id="3.30.710.10">
    <property type="entry name" value="Potassium Channel Kv1.1, Chain A"/>
    <property type="match status" value="1"/>
</dbReference>
<organism evidence="3 4">
    <name type="scientific">Pristionchus mayeri</name>
    <dbReference type="NCBI Taxonomy" id="1317129"/>
    <lineage>
        <taxon>Eukaryota</taxon>
        <taxon>Metazoa</taxon>
        <taxon>Ecdysozoa</taxon>
        <taxon>Nematoda</taxon>
        <taxon>Chromadorea</taxon>
        <taxon>Rhabditida</taxon>
        <taxon>Rhabditina</taxon>
        <taxon>Diplogasteromorpha</taxon>
        <taxon>Diplogasteroidea</taxon>
        <taxon>Neodiplogasteridae</taxon>
        <taxon>Pristionchus</taxon>
    </lineage>
</organism>
<accession>A0AAN4Z1U2</accession>
<feature type="region of interest" description="Disordered" evidence="1">
    <location>
        <begin position="1"/>
        <end position="22"/>
    </location>
</feature>
<feature type="domain" description="BTB" evidence="2">
    <location>
        <begin position="174"/>
        <end position="241"/>
    </location>
</feature>
<dbReference type="SUPFAM" id="SSF49599">
    <property type="entry name" value="TRAF domain-like"/>
    <property type="match status" value="1"/>
</dbReference>
<gene>
    <name evidence="3" type="ORF">PMAYCL1PPCAC_01929</name>
</gene>
<dbReference type="InterPro" id="IPR000210">
    <property type="entry name" value="BTB/POZ_dom"/>
</dbReference>
<comment type="caution">
    <text evidence="3">The sequence shown here is derived from an EMBL/GenBank/DDBJ whole genome shotgun (WGS) entry which is preliminary data.</text>
</comment>
<dbReference type="PANTHER" id="PTHR47022">
    <property type="entry name" value="BTB AND MATH DOMAIN-CONTAINING PROTEIN 36-RELATED"/>
    <property type="match status" value="1"/>
</dbReference>
<dbReference type="Pfam" id="PF00651">
    <property type="entry name" value="BTB"/>
    <property type="match status" value="1"/>
</dbReference>
<dbReference type="InterPro" id="IPR011333">
    <property type="entry name" value="SKP1/BTB/POZ_sf"/>
</dbReference>
<dbReference type="Proteomes" id="UP001328107">
    <property type="component" value="Unassembled WGS sequence"/>
</dbReference>
<dbReference type="AlphaFoldDB" id="A0AAN4Z1U2"/>
<keyword evidence="4" id="KW-1185">Reference proteome</keyword>
<dbReference type="SMART" id="SM00225">
    <property type="entry name" value="BTB"/>
    <property type="match status" value="1"/>
</dbReference>
<dbReference type="Gene3D" id="2.60.210.10">
    <property type="entry name" value="Apoptosis, Tumor Necrosis Factor Receptor Associated Protein 2, Chain A"/>
    <property type="match status" value="1"/>
</dbReference>
<dbReference type="PANTHER" id="PTHR47022:SF1">
    <property type="entry name" value="BTB AND MATH DOMAIN-CONTAINING PROTEIN 36-RELATED"/>
    <property type="match status" value="1"/>
</dbReference>
<sequence length="352" mass="40960">FSERFHNLSQAHSMPPPAKRARTGSEWKIVRFRIPNPSELTEKDRVKALEEHIDGFPISIRFRVKNVEGTDRLAIYAHCDMNKLSAHWFCDYDLDASLVNQVDEQRSVGQLISGRFDPTSNHSKAASFLASHHLNPAQGFLQNKELVVEAKIRVTNSWKRLKNQMDFMSPSDLFDVTLIVEDEKVYAGKQFLASQSPVLKALFFGGYKETKENEIRLKDVDMEGFMHLLNYLYRTGEGINSNNIEHLLRVADKFCITSVLDEVESYLLVPNQQFPLAVLLRLSDQYRLESVLEKYLPCLNSCEKIRELKKSTEYESLSERTKERLFDMYIKKHEMEEGHFELRPIPRSVRRR</sequence>
<name>A0AAN4Z1U2_9BILA</name>
<evidence type="ECO:0000313" key="4">
    <source>
        <dbReference type="Proteomes" id="UP001328107"/>
    </source>
</evidence>
<evidence type="ECO:0000259" key="2">
    <source>
        <dbReference type="PROSITE" id="PS50097"/>
    </source>
</evidence>
<proteinExistence type="predicted"/>
<dbReference type="SUPFAM" id="SSF54695">
    <property type="entry name" value="POZ domain"/>
    <property type="match status" value="1"/>
</dbReference>